<feature type="transmembrane region" description="Helical" evidence="1">
    <location>
        <begin position="90"/>
        <end position="113"/>
    </location>
</feature>
<gene>
    <name evidence="2" type="ordered locus">MycrhN_2792</name>
</gene>
<dbReference type="InterPro" id="IPR058714">
    <property type="entry name" value="LpqS"/>
</dbReference>
<dbReference type="eggNOG" id="ENOG5031PT2">
    <property type="taxonomic scope" value="Bacteria"/>
</dbReference>
<evidence type="ECO:0000313" key="3">
    <source>
        <dbReference type="Proteomes" id="UP000005442"/>
    </source>
</evidence>
<accession>G8RI29</accession>
<feature type="transmembrane region" description="Helical" evidence="1">
    <location>
        <begin position="23"/>
        <end position="44"/>
    </location>
</feature>
<dbReference type="AlphaFoldDB" id="G8RI29"/>
<dbReference type="HOGENOM" id="CLU_127068_0_0_11"/>
<keyword evidence="3" id="KW-1185">Reference proteome</keyword>
<protein>
    <recommendedName>
        <fullName evidence="4">Lipoprotein LpqS</fullName>
    </recommendedName>
</protein>
<dbReference type="Proteomes" id="UP000005442">
    <property type="component" value="Chromosome"/>
</dbReference>
<dbReference type="PATRIC" id="fig|710685.3.peg.2783"/>
<name>G8RI29_MYCRN</name>
<evidence type="ECO:0008006" key="4">
    <source>
        <dbReference type="Google" id="ProtNLM"/>
    </source>
</evidence>
<keyword evidence="1" id="KW-1133">Transmembrane helix</keyword>
<dbReference type="EMBL" id="CP003169">
    <property type="protein sequence ID" value="AEV73366.1"/>
    <property type="molecule type" value="Genomic_DNA"/>
</dbReference>
<dbReference type="OrthoDB" id="4638706at2"/>
<dbReference type="Pfam" id="PF26327">
    <property type="entry name" value="LpqS"/>
    <property type="match status" value="1"/>
</dbReference>
<reference evidence="2 3" key="1">
    <citation type="submission" date="2011-12" db="EMBL/GenBank/DDBJ databases">
        <title>Complete sequence of Mycobacterium rhodesiae NBB3.</title>
        <authorList>
            <consortium name="US DOE Joint Genome Institute"/>
            <person name="Lucas S."/>
            <person name="Han J."/>
            <person name="Lapidus A."/>
            <person name="Cheng J.-F."/>
            <person name="Goodwin L."/>
            <person name="Pitluck S."/>
            <person name="Peters L."/>
            <person name="Mikhailova N."/>
            <person name="Gu W."/>
            <person name="Detter J.C."/>
            <person name="Han C."/>
            <person name="Tapia R."/>
            <person name="Land M."/>
            <person name="Hauser L."/>
            <person name="Kyrpides N."/>
            <person name="Ivanova N."/>
            <person name="Pagani I."/>
            <person name="Mattes T."/>
            <person name="Holmes A."/>
            <person name="Rutledge P."/>
            <person name="Paulsen I."/>
            <person name="Coleman N."/>
            <person name="Woyke T."/>
        </authorList>
    </citation>
    <scope>NUCLEOTIDE SEQUENCE [LARGE SCALE GENOMIC DNA]</scope>
    <source>
        <strain evidence="2 3">NBB3</strain>
    </source>
</reference>
<evidence type="ECO:0000256" key="1">
    <source>
        <dbReference type="SAM" id="Phobius"/>
    </source>
</evidence>
<keyword evidence="1" id="KW-0472">Membrane</keyword>
<dbReference type="STRING" id="710685.MycrhN_2792"/>
<proteinExistence type="predicted"/>
<evidence type="ECO:0000313" key="2">
    <source>
        <dbReference type="EMBL" id="AEV73366.1"/>
    </source>
</evidence>
<sequence>MAVQAATVGDIVRYKDAPTRKPLQSAIALAVVFWALLIGGEAALPWSQGPDDHAPHALATVVSDTFAVVVDHPHVQQSAVLSPDTFVTAVLPRVATVLVALGLAVAVVAAWMYGGHGIWASMRGPPPGLAPIASGRDLLARICISRR</sequence>
<organism evidence="2 3">
    <name type="scientific">Mycolicibacterium rhodesiae (strain NBB3)</name>
    <name type="common">Mycobacterium rhodesiae</name>
    <dbReference type="NCBI Taxonomy" id="710685"/>
    <lineage>
        <taxon>Bacteria</taxon>
        <taxon>Bacillati</taxon>
        <taxon>Actinomycetota</taxon>
        <taxon>Actinomycetes</taxon>
        <taxon>Mycobacteriales</taxon>
        <taxon>Mycobacteriaceae</taxon>
        <taxon>Mycolicibacterium</taxon>
    </lineage>
</organism>
<dbReference type="KEGG" id="mrh:MycrhN_2792"/>
<keyword evidence="1" id="KW-0812">Transmembrane</keyword>